<organism evidence="1 2">
    <name type="scientific">Peribacillus simplex</name>
    <dbReference type="NCBI Taxonomy" id="1478"/>
    <lineage>
        <taxon>Bacteria</taxon>
        <taxon>Bacillati</taxon>
        <taxon>Bacillota</taxon>
        <taxon>Bacilli</taxon>
        <taxon>Bacillales</taxon>
        <taxon>Bacillaceae</taxon>
        <taxon>Peribacillus</taxon>
    </lineage>
</organism>
<evidence type="ECO:0000313" key="2">
    <source>
        <dbReference type="Proteomes" id="UP000789326"/>
    </source>
</evidence>
<reference evidence="1" key="1">
    <citation type="submission" date="2021-11" db="EMBL/GenBank/DDBJ databases">
        <authorList>
            <person name="Bulgarelli D."/>
        </authorList>
    </citation>
    <scope>NUCLEOTIDE SEQUENCE</scope>
    <source>
        <strain evidence="1">Bi133</strain>
    </source>
</reference>
<comment type="caution">
    <text evidence="1">The sequence shown here is derived from an EMBL/GenBank/DDBJ whole genome shotgun (WGS) entry which is preliminary data.</text>
</comment>
<dbReference type="InterPro" id="IPR049728">
    <property type="entry name" value="BA3454-like"/>
</dbReference>
<evidence type="ECO:0000313" key="1">
    <source>
        <dbReference type="EMBL" id="CAH0225758.1"/>
    </source>
</evidence>
<dbReference type="NCBIfam" id="NF033491">
    <property type="entry name" value="BA3454_fam"/>
    <property type="match status" value="1"/>
</dbReference>
<dbReference type="EMBL" id="CAKKMG010000030">
    <property type="protein sequence ID" value="CAH0225758.1"/>
    <property type="molecule type" value="Genomic_DNA"/>
</dbReference>
<dbReference type="RefSeq" id="WP_230302153.1">
    <property type="nucleotide sequence ID" value="NZ_CAKKMG010000030.1"/>
</dbReference>
<proteinExistence type="predicted"/>
<dbReference type="AlphaFoldDB" id="A0A9W4L090"/>
<gene>
    <name evidence="1" type="ORF">SRABI133_02511</name>
</gene>
<accession>A0A9W4L090</accession>
<protein>
    <submittedName>
        <fullName evidence="1">Uncharacterized protein</fullName>
    </submittedName>
</protein>
<dbReference type="Proteomes" id="UP000789326">
    <property type="component" value="Unassembled WGS sequence"/>
</dbReference>
<name>A0A9W4L090_9BACI</name>
<sequence>MSTSQVVFLFYRGIEWSKKKKVLTLPIKYQIILNINSLCFTAFEMFEKSSATGIKEIGTTTSFNSELGKERCIMVKVTVTVDFQGKSYQTNVLTKPDTDHEVILQQALHQVEKQWKA</sequence>